<feature type="compositionally biased region" description="Acidic residues" evidence="1">
    <location>
        <begin position="357"/>
        <end position="383"/>
    </location>
</feature>
<evidence type="ECO:0000313" key="3">
    <source>
        <dbReference type="Proteomes" id="UP001153555"/>
    </source>
</evidence>
<dbReference type="PANTHER" id="PTHR35120:SF2">
    <property type="entry name" value="AMINOTRANSFERASE-LIKE PLANT MOBILE DOMAIN-CONTAINING PROTEIN"/>
    <property type="match status" value="1"/>
</dbReference>
<comment type="caution">
    <text evidence="2">The sequence shown here is derived from an EMBL/GenBank/DDBJ whole genome shotgun (WGS) entry which is preliminary data.</text>
</comment>
<keyword evidence="3" id="KW-1185">Reference proteome</keyword>
<organism evidence="2 3">
    <name type="scientific">Striga hermonthica</name>
    <name type="common">Purple witchweed</name>
    <name type="synonym">Buchnera hermonthica</name>
    <dbReference type="NCBI Taxonomy" id="68872"/>
    <lineage>
        <taxon>Eukaryota</taxon>
        <taxon>Viridiplantae</taxon>
        <taxon>Streptophyta</taxon>
        <taxon>Embryophyta</taxon>
        <taxon>Tracheophyta</taxon>
        <taxon>Spermatophyta</taxon>
        <taxon>Magnoliopsida</taxon>
        <taxon>eudicotyledons</taxon>
        <taxon>Gunneridae</taxon>
        <taxon>Pentapetalae</taxon>
        <taxon>asterids</taxon>
        <taxon>lamiids</taxon>
        <taxon>Lamiales</taxon>
        <taxon>Orobanchaceae</taxon>
        <taxon>Buchnereae</taxon>
        <taxon>Striga</taxon>
    </lineage>
</organism>
<dbReference type="AlphaFoldDB" id="A0A9N7N8I1"/>
<accession>A0A9N7N8I1</accession>
<dbReference type="OrthoDB" id="1935530at2759"/>
<feature type="region of interest" description="Disordered" evidence="1">
    <location>
        <begin position="528"/>
        <end position="574"/>
    </location>
</feature>
<evidence type="ECO:0000313" key="2">
    <source>
        <dbReference type="EMBL" id="CAA0825409.1"/>
    </source>
</evidence>
<feature type="region of interest" description="Disordered" evidence="1">
    <location>
        <begin position="352"/>
        <end position="402"/>
    </location>
</feature>
<protein>
    <submittedName>
        <fullName evidence="2">Uncharacterized protein</fullName>
    </submittedName>
</protein>
<gene>
    <name evidence="2" type="ORF">SHERM_22185</name>
</gene>
<name>A0A9N7N8I1_STRHE</name>
<feature type="compositionally biased region" description="Polar residues" evidence="1">
    <location>
        <begin position="545"/>
        <end position="563"/>
    </location>
</feature>
<dbReference type="Proteomes" id="UP001153555">
    <property type="component" value="Unassembled WGS sequence"/>
</dbReference>
<evidence type="ECO:0000256" key="1">
    <source>
        <dbReference type="SAM" id="MobiDB-lite"/>
    </source>
</evidence>
<sequence length="574" mass="65035">MIYVQRTQLVSCCLNCETLVLEGLSDCRLEMVVSVGCQQAIEEKVRALVEKLNPIPFIPNKIPDFAKHERLLANLGLWDFVHIDLDRNIRVDLIAELIATYEPKIRASYVDGYRISVSRADLARAFKLPVKKKGTAAGGFDVDLENEPLSDESIGFVSELVSDWLLLHEEDTWMMPNEVTDWFKLIRDGHPEKVDWASMFWFMVEKELKQGSQLRDCHYASHLQHLIKCQREHLFSAVKPDSENDKEEDHGVIKEGVDVDVNVVGEKTNNLEEKDFPVEGPSTVLSLGQDGEKEEVVKDVEMVDENCKDRDGDDEVAEDGDEQGQWLFNGTNEFGKHFMRRCAAKHNEEFGRFDEKKEEEEEEEEVQIEEDEVPEEEEEDGDENENKFGLSPSHHDSLNKEGYTGNYLQSMEVNQMAFNPQDQLGRQSSMDDMSLFNNMGKRVLEQNETHLMDNPNEPNKKLRISNSWDHNNKHMDFGAIESGRLNNIVQLHLPPIALRQRPPDIACTHTHKHPPPWELSLKKRKTKITSSSLVVPLASGPSMASAETSANQAKASCSGDSQGRQGGAPARNAA</sequence>
<dbReference type="PANTHER" id="PTHR35120">
    <property type="entry name" value="HISTONE ACETYLTRANSFERASE KAT6B-LIKE"/>
    <property type="match status" value="1"/>
</dbReference>
<dbReference type="EMBL" id="CACSLK010026072">
    <property type="protein sequence ID" value="CAA0825409.1"/>
    <property type="molecule type" value="Genomic_DNA"/>
</dbReference>
<reference evidence="2" key="1">
    <citation type="submission" date="2019-12" db="EMBL/GenBank/DDBJ databases">
        <authorList>
            <person name="Scholes J."/>
        </authorList>
    </citation>
    <scope>NUCLEOTIDE SEQUENCE</scope>
</reference>
<proteinExistence type="predicted"/>